<accession>A0A1E3H1M1</accession>
<evidence type="ECO:0000313" key="3">
    <source>
        <dbReference type="Proteomes" id="UP000094622"/>
    </source>
</evidence>
<organism evidence="2 3">
    <name type="scientific">Methylobrevis pamukkalensis</name>
    <dbReference type="NCBI Taxonomy" id="1439726"/>
    <lineage>
        <taxon>Bacteria</taxon>
        <taxon>Pseudomonadati</taxon>
        <taxon>Pseudomonadota</taxon>
        <taxon>Alphaproteobacteria</taxon>
        <taxon>Hyphomicrobiales</taxon>
        <taxon>Pleomorphomonadaceae</taxon>
        <taxon>Methylobrevis</taxon>
    </lineage>
</organism>
<sequence>MGEVVTKGDFARLLNVSAGRVSQYISEGKIFGPAIVGEGMRARIDVDVAREQLRSGLDTTQRFSLNGLSTRLDDAPAPVVATISTGSSSSVSSRADSLEEQIKREKLAQARMQTERQAEERAASAGRYVLASAMREEAVKVAARMLTLFEGAISDMAGEVTAAAGAAANEGRTLTNRDITFALKGSLRKVRERAAREIRDQALALPETVLDSGGIDVSDTDDAVGMVPERAPDLAEDEIDEVEPA</sequence>
<feature type="region of interest" description="Disordered" evidence="1">
    <location>
        <begin position="214"/>
        <end position="245"/>
    </location>
</feature>
<reference evidence="2 3" key="1">
    <citation type="submission" date="2016-07" db="EMBL/GenBank/DDBJ databases">
        <title>Draft Genome Sequence of Methylobrevis pamukkalensis PK2.</title>
        <authorList>
            <person name="Vasilenko O.V."/>
            <person name="Doronina N.V."/>
            <person name="Shmareva M.N."/>
            <person name="Tarlachkov S.V."/>
            <person name="Mustakhimov I."/>
            <person name="Trotsenko Y.A."/>
        </authorList>
    </citation>
    <scope>NUCLEOTIDE SEQUENCE [LARGE SCALE GENOMIC DNA]</scope>
    <source>
        <strain evidence="2 3">PK2</strain>
    </source>
</reference>
<gene>
    <name evidence="2" type="ORF">A6302_02481</name>
</gene>
<comment type="caution">
    <text evidence="2">The sequence shown here is derived from an EMBL/GenBank/DDBJ whole genome shotgun (WGS) entry which is preliminary data.</text>
</comment>
<keyword evidence="3" id="KW-1185">Reference proteome</keyword>
<evidence type="ECO:0000313" key="2">
    <source>
        <dbReference type="EMBL" id="ODN70207.1"/>
    </source>
</evidence>
<dbReference type="RefSeq" id="WP_069307084.1">
    <property type="nucleotide sequence ID" value="NZ_MCRJ01000058.1"/>
</dbReference>
<dbReference type="Proteomes" id="UP000094622">
    <property type="component" value="Unassembled WGS sequence"/>
</dbReference>
<proteinExistence type="predicted"/>
<evidence type="ECO:0000256" key="1">
    <source>
        <dbReference type="SAM" id="MobiDB-lite"/>
    </source>
</evidence>
<dbReference type="AlphaFoldDB" id="A0A1E3H1M1"/>
<protein>
    <submittedName>
        <fullName evidence="2">Uncharacterized protein</fullName>
    </submittedName>
</protein>
<feature type="compositionally biased region" description="Acidic residues" evidence="1">
    <location>
        <begin position="234"/>
        <end position="245"/>
    </location>
</feature>
<name>A0A1E3H1M1_9HYPH</name>
<dbReference type="OrthoDB" id="7852579at2"/>
<dbReference type="EMBL" id="MCRJ01000058">
    <property type="protein sequence ID" value="ODN70207.1"/>
    <property type="molecule type" value="Genomic_DNA"/>
</dbReference>